<keyword evidence="6" id="KW-0653">Protein transport</keyword>
<keyword evidence="5" id="KW-0999">Mitochondrion inner membrane</keyword>
<evidence type="ECO:0000256" key="9">
    <source>
        <dbReference type="ARBA" id="ARBA00023128"/>
    </source>
</evidence>
<proteinExistence type="inferred from homology"/>
<dbReference type="GO" id="GO:0005744">
    <property type="term" value="C:TIM23 mitochondrial import inner membrane translocase complex"/>
    <property type="evidence" value="ECO:0007669"/>
    <property type="project" value="TreeGrafter"/>
</dbReference>
<organism evidence="11 12">
    <name type="scientific">Zizania palustris</name>
    <name type="common">Northern wild rice</name>
    <dbReference type="NCBI Taxonomy" id="103762"/>
    <lineage>
        <taxon>Eukaryota</taxon>
        <taxon>Viridiplantae</taxon>
        <taxon>Streptophyta</taxon>
        <taxon>Embryophyta</taxon>
        <taxon>Tracheophyta</taxon>
        <taxon>Spermatophyta</taxon>
        <taxon>Magnoliopsida</taxon>
        <taxon>Liliopsida</taxon>
        <taxon>Poales</taxon>
        <taxon>Poaceae</taxon>
        <taxon>BOP clade</taxon>
        <taxon>Oryzoideae</taxon>
        <taxon>Oryzeae</taxon>
        <taxon>Zizaniinae</taxon>
        <taxon>Zizania</taxon>
    </lineage>
</organism>
<comment type="subcellular location">
    <subcellularLocation>
        <location evidence="1">Mitochondrion inner membrane</location>
        <topology evidence="1">Multi-pass membrane protein</topology>
    </subcellularLocation>
</comment>
<dbReference type="GO" id="GO:0008320">
    <property type="term" value="F:protein transmembrane transporter activity"/>
    <property type="evidence" value="ECO:0007669"/>
    <property type="project" value="TreeGrafter"/>
</dbReference>
<dbReference type="AlphaFoldDB" id="A0A8J5THF5"/>
<dbReference type="PANTHER" id="PTHR10485">
    <property type="entry name" value="MITOCHONDRIAL IMPORT INNER MEMBRANE TRANSLOCASE SUBUNIT TIM-17"/>
    <property type="match status" value="1"/>
</dbReference>
<dbReference type="Proteomes" id="UP000729402">
    <property type="component" value="Unassembled WGS sequence"/>
</dbReference>
<dbReference type="GO" id="GO:0030150">
    <property type="term" value="P:protein import into mitochondrial matrix"/>
    <property type="evidence" value="ECO:0007669"/>
    <property type="project" value="TreeGrafter"/>
</dbReference>
<dbReference type="EMBL" id="JAAALK010000085">
    <property type="protein sequence ID" value="KAG8083438.1"/>
    <property type="molecule type" value="Genomic_DNA"/>
</dbReference>
<keyword evidence="10" id="KW-0472">Membrane</keyword>
<keyword evidence="7" id="KW-1133">Transmembrane helix</keyword>
<protein>
    <submittedName>
        <fullName evidence="11">Uncharacterized protein</fullName>
    </submittedName>
</protein>
<evidence type="ECO:0000256" key="5">
    <source>
        <dbReference type="ARBA" id="ARBA00022792"/>
    </source>
</evidence>
<gene>
    <name evidence="11" type="ORF">GUJ93_ZPchr0015g6946</name>
</gene>
<evidence type="ECO:0000256" key="1">
    <source>
        <dbReference type="ARBA" id="ARBA00004448"/>
    </source>
</evidence>
<evidence type="ECO:0000313" key="11">
    <source>
        <dbReference type="EMBL" id="KAG8083438.1"/>
    </source>
</evidence>
<accession>A0A8J5THF5</accession>
<keyword evidence="3" id="KW-0813">Transport</keyword>
<evidence type="ECO:0000256" key="8">
    <source>
        <dbReference type="ARBA" id="ARBA00023010"/>
    </source>
</evidence>
<dbReference type="PANTHER" id="PTHR10485:SF0">
    <property type="entry name" value="AT05822P-RELATED"/>
    <property type="match status" value="1"/>
</dbReference>
<comment type="caution">
    <text evidence="11">The sequence shown here is derived from an EMBL/GenBank/DDBJ whole genome shotgun (WGS) entry which is preliminary data.</text>
</comment>
<dbReference type="OrthoDB" id="598016at2759"/>
<reference evidence="11" key="1">
    <citation type="journal article" date="2021" name="bioRxiv">
        <title>Whole Genome Assembly and Annotation of Northern Wild Rice, Zizania palustris L., Supports a Whole Genome Duplication in the Zizania Genus.</title>
        <authorList>
            <person name="Haas M."/>
            <person name="Kono T."/>
            <person name="Macchietto M."/>
            <person name="Millas R."/>
            <person name="McGilp L."/>
            <person name="Shao M."/>
            <person name="Duquette J."/>
            <person name="Hirsch C.N."/>
            <person name="Kimball J."/>
        </authorList>
    </citation>
    <scope>NUCLEOTIDE SEQUENCE</scope>
    <source>
        <tissue evidence="11">Fresh leaf tissue</tissue>
    </source>
</reference>
<evidence type="ECO:0000256" key="6">
    <source>
        <dbReference type="ARBA" id="ARBA00022927"/>
    </source>
</evidence>
<keyword evidence="12" id="KW-1185">Reference proteome</keyword>
<evidence type="ECO:0000256" key="4">
    <source>
        <dbReference type="ARBA" id="ARBA00022692"/>
    </source>
</evidence>
<evidence type="ECO:0000256" key="2">
    <source>
        <dbReference type="ARBA" id="ARBA00008444"/>
    </source>
</evidence>
<comment type="similarity">
    <text evidence="2">Belongs to the Tim17/Tim22/Tim23 family.</text>
</comment>
<name>A0A8J5THF5_ZIZPA</name>
<keyword evidence="4" id="KW-0812">Transmembrane</keyword>
<evidence type="ECO:0000313" key="12">
    <source>
        <dbReference type="Proteomes" id="UP000729402"/>
    </source>
</evidence>
<keyword evidence="9" id="KW-0496">Mitochondrion</keyword>
<evidence type="ECO:0000256" key="7">
    <source>
        <dbReference type="ARBA" id="ARBA00022989"/>
    </source>
</evidence>
<evidence type="ECO:0000256" key="10">
    <source>
        <dbReference type="ARBA" id="ARBA00023136"/>
    </source>
</evidence>
<sequence>MTFSVGDVGGSTFYFLNGLRNSPNGAHLASGMETARLNVPHLAGSFAIWGVVFSACDFKRLSNCVDGRDFRG</sequence>
<reference evidence="11" key="2">
    <citation type="submission" date="2021-02" db="EMBL/GenBank/DDBJ databases">
        <authorList>
            <person name="Kimball J.A."/>
            <person name="Haas M.W."/>
            <person name="Macchietto M."/>
            <person name="Kono T."/>
            <person name="Duquette J."/>
            <person name="Shao M."/>
        </authorList>
    </citation>
    <scope>NUCLEOTIDE SEQUENCE</scope>
    <source>
        <tissue evidence="11">Fresh leaf tissue</tissue>
    </source>
</reference>
<keyword evidence="8" id="KW-0811">Translocation</keyword>
<evidence type="ECO:0000256" key="3">
    <source>
        <dbReference type="ARBA" id="ARBA00022448"/>
    </source>
</evidence>